<dbReference type="OrthoDB" id="3766406at2759"/>
<protein>
    <recommendedName>
        <fullName evidence="3">F-box domain-containing protein</fullName>
    </recommendedName>
</protein>
<dbReference type="AlphaFoldDB" id="A0A2J6QS41"/>
<accession>A0A2J6QS41</accession>
<reference evidence="1 2" key="1">
    <citation type="submission" date="2016-04" db="EMBL/GenBank/DDBJ databases">
        <title>A degradative enzymes factory behind the ericoid mycorrhizal symbiosis.</title>
        <authorList>
            <consortium name="DOE Joint Genome Institute"/>
            <person name="Martino E."/>
            <person name="Morin E."/>
            <person name="Grelet G."/>
            <person name="Kuo A."/>
            <person name="Kohler A."/>
            <person name="Daghino S."/>
            <person name="Barry K."/>
            <person name="Choi C."/>
            <person name="Cichocki N."/>
            <person name="Clum A."/>
            <person name="Copeland A."/>
            <person name="Hainaut M."/>
            <person name="Haridas S."/>
            <person name="Labutti K."/>
            <person name="Lindquist E."/>
            <person name="Lipzen A."/>
            <person name="Khouja H.-R."/>
            <person name="Murat C."/>
            <person name="Ohm R."/>
            <person name="Olson A."/>
            <person name="Spatafora J."/>
            <person name="Veneault-Fourrey C."/>
            <person name="Henrissat B."/>
            <person name="Grigoriev I."/>
            <person name="Martin F."/>
            <person name="Perotto S."/>
        </authorList>
    </citation>
    <scope>NUCLEOTIDE SEQUENCE [LARGE SCALE GENOMIC DNA]</scope>
    <source>
        <strain evidence="1 2">F</strain>
    </source>
</reference>
<proteinExistence type="predicted"/>
<evidence type="ECO:0008006" key="3">
    <source>
        <dbReference type="Google" id="ProtNLM"/>
    </source>
</evidence>
<dbReference type="STRING" id="1149755.A0A2J6QS41"/>
<gene>
    <name evidence="1" type="ORF">L207DRAFT_539170</name>
</gene>
<keyword evidence="2" id="KW-1185">Reference proteome</keyword>
<name>A0A2J6QS41_HYAVF</name>
<evidence type="ECO:0000313" key="2">
    <source>
        <dbReference type="Proteomes" id="UP000235786"/>
    </source>
</evidence>
<dbReference type="EMBL" id="KZ613978">
    <property type="protein sequence ID" value="PMD29082.1"/>
    <property type="molecule type" value="Genomic_DNA"/>
</dbReference>
<evidence type="ECO:0000313" key="1">
    <source>
        <dbReference type="EMBL" id="PMD29082.1"/>
    </source>
</evidence>
<dbReference type="Proteomes" id="UP000235786">
    <property type="component" value="Unassembled WGS sequence"/>
</dbReference>
<organism evidence="1 2">
    <name type="scientific">Hyaloscypha variabilis (strain UAMH 11265 / GT02V1 / F)</name>
    <name type="common">Meliniomyces variabilis</name>
    <dbReference type="NCBI Taxonomy" id="1149755"/>
    <lineage>
        <taxon>Eukaryota</taxon>
        <taxon>Fungi</taxon>
        <taxon>Dikarya</taxon>
        <taxon>Ascomycota</taxon>
        <taxon>Pezizomycotina</taxon>
        <taxon>Leotiomycetes</taxon>
        <taxon>Helotiales</taxon>
        <taxon>Hyaloscyphaceae</taxon>
        <taxon>Hyaloscypha</taxon>
        <taxon>Hyaloscypha variabilis</taxon>
    </lineage>
</organism>
<sequence length="400" mass="47116">MINIKSIWDRAKAAHLQHQRELLEQRQNSEHTEHLELVEMTKQIERVEEVAAVEQRRCNALAASPFRKLPGELVLRIALFLKPESQAALSLCCKPILSKLGSLHLKSLNKYDRYEFLAALERDLPQYIVCYPCKKLHSIKKVHDYDWIFPSNHSLNWEERPCYGSDTTHQVGRYIHDRFSYPLFRMTMELYRQGKDHSELLEILSCWTQTWSYHEVSLQRCWLARIVNGSLVIREQTTVLFPPPDRQRFDIYRALEDVRICIHRKRVYKTDFDDNWDALPRAGWKQLENNGYRLMVNSCEECNTEFRTDFESWGDHGDALFVTRWMDLGEGRSHIDDTWQSHISVPGYSPEMSMGSAYEIGTIAAAFERGMSRFEFDSHFNFDAISTAKEREELINQRFP</sequence>